<dbReference type="EMBL" id="JARKNE010000002">
    <property type="protein sequence ID" value="KAK5842199.1"/>
    <property type="molecule type" value="Genomic_DNA"/>
</dbReference>
<evidence type="ECO:0000313" key="1">
    <source>
        <dbReference type="EMBL" id="KAK5842199.1"/>
    </source>
</evidence>
<organism evidence="1 2">
    <name type="scientific">Gossypium arboreum</name>
    <name type="common">Tree cotton</name>
    <name type="synonym">Gossypium nanking</name>
    <dbReference type="NCBI Taxonomy" id="29729"/>
    <lineage>
        <taxon>Eukaryota</taxon>
        <taxon>Viridiplantae</taxon>
        <taxon>Streptophyta</taxon>
        <taxon>Embryophyta</taxon>
        <taxon>Tracheophyta</taxon>
        <taxon>Spermatophyta</taxon>
        <taxon>Magnoliopsida</taxon>
        <taxon>eudicotyledons</taxon>
        <taxon>Gunneridae</taxon>
        <taxon>Pentapetalae</taxon>
        <taxon>rosids</taxon>
        <taxon>malvids</taxon>
        <taxon>Malvales</taxon>
        <taxon>Malvaceae</taxon>
        <taxon>Malvoideae</taxon>
        <taxon>Gossypium</taxon>
    </lineage>
</organism>
<dbReference type="Proteomes" id="UP001358586">
    <property type="component" value="Chromosome 2"/>
</dbReference>
<reference evidence="1 2" key="1">
    <citation type="submission" date="2023-03" db="EMBL/GenBank/DDBJ databases">
        <title>WGS of Gossypium arboreum.</title>
        <authorList>
            <person name="Yu D."/>
        </authorList>
    </citation>
    <scope>NUCLEOTIDE SEQUENCE [LARGE SCALE GENOMIC DNA]</scope>
    <source>
        <tissue evidence="1">Leaf</tissue>
    </source>
</reference>
<protein>
    <submittedName>
        <fullName evidence="1">Uncharacterized protein</fullName>
    </submittedName>
</protein>
<keyword evidence="2" id="KW-1185">Reference proteome</keyword>
<name>A0ABR0QS83_GOSAR</name>
<comment type="caution">
    <text evidence="1">The sequence shown here is derived from an EMBL/GenBank/DDBJ whole genome shotgun (WGS) entry which is preliminary data.</text>
</comment>
<evidence type="ECO:0000313" key="2">
    <source>
        <dbReference type="Proteomes" id="UP001358586"/>
    </source>
</evidence>
<proteinExistence type="predicted"/>
<gene>
    <name evidence="1" type="ORF">PVK06_004529</name>
</gene>
<accession>A0ABR0QS83</accession>
<sequence length="73" mass="8772">MPWIDKLVVRKLPREFINSIPVIKIKEEEDPKEFPNWIVEDEFEENSKFNIENFLDEDIESKMEENIEMSLSG</sequence>